<keyword evidence="3" id="KW-1185">Reference proteome</keyword>
<sequence>MADWSERDMAVDRAHAQRCCRWRSRKGNNKTTFENGINMFDTAEDDAKGKSELQMGRSSDPQDYRRSFEQD</sequence>
<feature type="compositionally biased region" description="Basic and acidic residues" evidence="1">
    <location>
        <begin position="60"/>
        <end position="71"/>
    </location>
</feature>
<dbReference type="Proteomes" id="UP001221142">
    <property type="component" value="Unassembled WGS sequence"/>
</dbReference>
<accession>A0AAD7B0Z9</accession>
<reference evidence="2" key="1">
    <citation type="submission" date="2023-03" db="EMBL/GenBank/DDBJ databases">
        <title>Massive genome expansion in bonnet fungi (Mycena s.s.) driven by repeated elements and novel gene families across ecological guilds.</title>
        <authorList>
            <consortium name="Lawrence Berkeley National Laboratory"/>
            <person name="Harder C.B."/>
            <person name="Miyauchi S."/>
            <person name="Viragh M."/>
            <person name="Kuo A."/>
            <person name="Thoen E."/>
            <person name="Andreopoulos B."/>
            <person name="Lu D."/>
            <person name="Skrede I."/>
            <person name="Drula E."/>
            <person name="Henrissat B."/>
            <person name="Morin E."/>
            <person name="Kohler A."/>
            <person name="Barry K."/>
            <person name="LaButti K."/>
            <person name="Morin E."/>
            <person name="Salamov A."/>
            <person name="Lipzen A."/>
            <person name="Mereny Z."/>
            <person name="Hegedus B."/>
            <person name="Baldrian P."/>
            <person name="Stursova M."/>
            <person name="Weitz H."/>
            <person name="Taylor A."/>
            <person name="Grigoriev I.V."/>
            <person name="Nagy L.G."/>
            <person name="Martin F."/>
            <person name="Kauserud H."/>
        </authorList>
    </citation>
    <scope>NUCLEOTIDE SEQUENCE</scope>
    <source>
        <strain evidence="2">9284</strain>
    </source>
</reference>
<comment type="caution">
    <text evidence="2">The sequence shown here is derived from an EMBL/GenBank/DDBJ whole genome shotgun (WGS) entry which is preliminary data.</text>
</comment>
<gene>
    <name evidence="2" type="ORF">FB45DRAFT_949587</name>
</gene>
<proteinExistence type="predicted"/>
<evidence type="ECO:0000313" key="3">
    <source>
        <dbReference type="Proteomes" id="UP001221142"/>
    </source>
</evidence>
<dbReference type="EMBL" id="JARKIF010000055">
    <property type="protein sequence ID" value="KAJ7606655.1"/>
    <property type="molecule type" value="Genomic_DNA"/>
</dbReference>
<feature type="region of interest" description="Disordered" evidence="1">
    <location>
        <begin position="42"/>
        <end position="71"/>
    </location>
</feature>
<organism evidence="2 3">
    <name type="scientific">Roridomyces roridus</name>
    <dbReference type="NCBI Taxonomy" id="1738132"/>
    <lineage>
        <taxon>Eukaryota</taxon>
        <taxon>Fungi</taxon>
        <taxon>Dikarya</taxon>
        <taxon>Basidiomycota</taxon>
        <taxon>Agaricomycotina</taxon>
        <taxon>Agaricomycetes</taxon>
        <taxon>Agaricomycetidae</taxon>
        <taxon>Agaricales</taxon>
        <taxon>Marasmiineae</taxon>
        <taxon>Mycenaceae</taxon>
        <taxon>Roridomyces</taxon>
    </lineage>
</organism>
<evidence type="ECO:0000256" key="1">
    <source>
        <dbReference type="SAM" id="MobiDB-lite"/>
    </source>
</evidence>
<protein>
    <submittedName>
        <fullName evidence="2">Uncharacterized protein</fullName>
    </submittedName>
</protein>
<dbReference type="AlphaFoldDB" id="A0AAD7B0Z9"/>
<evidence type="ECO:0000313" key="2">
    <source>
        <dbReference type="EMBL" id="KAJ7606655.1"/>
    </source>
</evidence>
<name>A0AAD7B0Z9_9AGAR</name>